<comment type="caution">
    <text evidence="2">The sequence shown here is derived from an EMBL/GenBank/DDBJ whole genome shotgun (WGS) entry which is preliminary data.</text>
</comment>
<protein>
    <submittedName>
        <fullName evidence="2">Uncharacterized protein</fullName>
    </submittedName>
</protein>
<accession>A0A4S2L0D0</accession>
<evidence type="ECO:0000313" key="3">
    <source>
        <dbReference type="Proteomes" id="UP000310200"/>
    </source>
</evidence>
<feature type="region of interest" description="Disordered" evidence="1">
    <location>
        <begin position="127"/>
        <end position="168"/>
    </location>
</feature>
<dbReference type="EMBL" id="QBLH01000455">
    <property type="protein sequence ID" value="TGZ55516.1"/>
    <property type="molecule type" value="Genomic_DNA"/>
</dbReference>
<proteinExistence type="predicted"/>
<evidence type="ECO:0000256" key="1">
    <source>
        <dbReference type="SAM" id="MobiDB-lite"/>
    </source>
</evidence>
<name>A0A4S2L0D0_9HYME</name>
<sequence>MFESPSLSFSLYFHARSAFDPSAYARNQKATSLTRVSVTHQPLKIPPGWLAGCLPAGRSFGRIDVSRKKERRTDSERRARSLSSGKRLSFSENGKLENLGLAYTCIPSSTACEWQTLNEKERNPFYPSGTNRGLFPPHHEPARRGARMHSRTRERGNGSRYPAAGSVL</sequence>
<dbReference type="AlphaFoldDB" id="A0A4S2L0D0"/>
<gene>
    <name evidence="2" type="ORF">DBV15_06696</name>
</gene>
<dbReference type="Proteomes" id="UP000310200">
    <property type="component" value="Unassembled WGS sequence"/>
</dbReference>
<feature type="compositionally biased region" description="Basic and acidic residues" evidence="1">
    <location>
        <begin position="66"/>
        <end position="79"/>
    </location>
</feature>
<feature type="region of interest" description="Disordered" evidence="1">
    <location>
        <begin position="66"/>
        <end position="86"/>
    </location>
</feature>
<organism evidence="2 3">
    <name type="scientific">Temnothorax longispinosus</name>
    <dbReference type="NCBI Taxonomy" id="300112"/>
    <lineage>
        <taxon>Eukaryota</taxon>
        <taxon>Metazoa</taxon>
        <taxon>Ecdysozoa</taxon>
        <taxon>Arthropoda</taxon>
        <taxon>Hexapoda</taxon>
        <taxon>Insecta</taxon>
        <taxon>Pterygota</taxon>
        <taxon>Neoptera</taxon>
        <taxon>Endopterygota</taxon>
        <taxon>Hymenoptera</taxon>
        <taxon>Apocrita</taxon>
        <taxon>Aculeata</taxon>
        <taxon>Formicoidea</taxon>
        <taxon>Formicidae</taxon>
        <taxon>Myrmicinae</taxon>
        <taxon>Temnothorax</taxon>
    </lineage>
</organism>
<keyword evidence="3" id="KW-1185">Reference proteome</keyword>
<evidence type="ECO:0000313" key="2">
    <source>
        <dbReference type="EMBL" id="TGZ55516.1"/>
    </source>
</evidence>
<reference evidence="2 3" key="1">
    <citation type="journal article" date="2019" name="Philos. Trans. R. Soc. Lond., B, Biol. Sci.">
        <title>Ant behaviour and brain gene expression of defending hosts depend on the ecological success of the intruding social parasite.</title>
        <authorList>
            <person name="Kaur R."/>
            <person name="Stoldt M."/>
            <person name="Jongepier E."/>
            <person name="Feldmeyer B."/>
            <person name="Menzel F."/>
            <person name="Bornberg-Bauer E."/>
            <person name="Foitzik S."/>
        </authorList>
    </citation>
    <scope>NUCLEOTIDE SEQUENCE [LARGE SCALE GENOMIC DNA]</scope>
    <source>
        <tissue evidence="2">Whole body</tissue>
    </source>
</reference>